<evidence type="ECO:0000313" key="3">
    <source>
        <dbReference type="EMBL" id="KAK7493198.1"/>
    </source>
</evidence>
<protein>
    <recommendedName>
        <fullName evidence="2">Calponin-homology (CH) domain-containing protein</fullName>
    </recommendedName>
</protein>
<reference evidence="3 4" key="1">
    <citation type="journal article" date="2023" name="Sci. Data">
        <title>Genome assembly of the Korean intertidal mud-creeper Batillaria attramentaria.</title>
        <authorList>
            <person name="Patra A.K."/>
            <person name="Ho P.T."/>
            <person name="Jun S."/>
            <person name="Lee S.J."/>
            <person name="Kim Y."/>
            <person name="Won Y.J."/>
        </authorList>
    </citation>
    <scope>NUCLEOTIDE SEQUENCE [LARGE SCALE GENOMIC DNA]</scope>
    <source>
        <strain evidence="3">Wonlab-2016</strain>
    </source>
</reference>
<dbReference type="Pfam" id="PF06294">
    <property type="entry name" value="CH_2"/>
    <property type="match status" value="1"/>
</dbReference>
<dbReference type="SUPFAM" id="SSF47576">
    <property type="entry name" value="Calponin-homology domain, CH-domain"/>
    <property type="match status" value="1"/>
</dbReference>
<proteinExistence type="predicted"/>
<dbReference type="PANTHER" id="PTHR12509:SF9">
    <property type="entry name" value="SPERM FLAGELLAR PROTEIN 1 ISOFORM X1"/>
    <property type="match status" value="1"/>
</dbReference>
<name>A0ABD0L1K2_9CAEN</name>
<feature type="region of interest" description="Disordered" evidence="1">
    <location>
        <begin position="136"/>
        <end position="162"/>
    </location>
</feature>
<dbReference type="GO" id="GO:0005737">
    <property type="term" value="C:cytoplasm"/>
    <property type="evidence" value="ECO:0007669"/>
    <property type="project" value="UniProtKB-ARBA"/>
</dbReference>
<dbReference type="AlphaFoldDB" id="A0ABD0L1K2"/>
<accession>A0ABD0L1K2</accession>
<keyword evidence="4" id="KW-1185">Reference proteome</keyword>
<dbReference type="PROSITE" id="PS50021">
    <property type="entry name" value="CH"/>
    <property type="match status" value="1"/>
</dbReference>
<dbReference type="InterPro" id="IPR001715">
    <property type="entry name" value="CH_dom"/>
</dbReference>
<evidence type="ECO:0000259" key="2">
    <source>
        <dbReference type="PROSITE" id="PS50021"/>
    </source>
</evidence>
<gene>
    <name evidence="3" type="ORF">BaRGS_00015535</name>
</gene>
<evidence type="ECO:0000256" key="1">
    <source>
        <dbReference type="SAM" id="MobiDB-lite"/>
    </source>
</evidence>
<dbReference type="EMBL" id="JACVVK020000095">
    <property type="protein sequence ID" value="KAK7493198.1"/>
    <property type="molecule type" value="Genomic_DNA"/>
</dbReference>
<comment type="caution">
    <text evidence="3">The sequence shown here is derived from an EMBL/GenBank/DDBJ whole genome shotgun (WGS) entry which is preliminary data.</text>
</comment>
<dbReference type="Gene3D" id="1.10.418.10">
    <property type="entry name" value="Calponin-like domain"/>
    <property type="match status" value="1"/>
</dbReference>
<dbReference type="InterPro" id="IPR036872">
    <property type="entry name" value="CH_dom_sf"/>
</dbReference>
<dbReference type="InterPro" id="IPR010441">
    <property type="entry name" value="CH_2"/>
</dbReference>
<sequence>MAVVKNADDLGELSEQELEELYTWIDGIPLTRPKRNIARDFADGVMVAEVVHHYFPREVQLHNYTPANAIKQKLDNWYLLNRKVFKKLRFELSEDVIRRIVNAQVGVVENVLQTLRTRLERVAWETKQLAPVRAVENDRPEADQNIYQKHERRAPAPALAKG</sequence>
<dbReference type="PANTHER" id="PTHR12509">
    <property type="entry name" value="SPERMATOGENESIS-ASSOCIATED 4-RELATED"/>
    <property type="match status" value="1"/>
</dbReference>
<dbReference type="Proteomes" id="UP001519460">
    <property type="component" value="Unassembled WGS sequence"/>
</dbReference>
<dbReference type="FunFam" id="1.10.418.10:FF:000059">
    <property type="entry name" value="RIKEN cDNA 6430531B16 gene"/>
    <property type="match status" value="1"/>
</dbReference>
<feature type="domain" description="Calponin-homology (CH)" evidence="2">
    <location>
        <begin position="15"/>
        <end position="120"/>
    </location>
</feature>
<evidence type="ECO:0000313" key="4">
    <source>
        <dbReference type="Proteomes" id="UP001519460"/>
    </source>
</evidence>
<dbReference type="InterPro" id="IPR052111">
    <property type="entry name" value="Spermatogenesis_Ciliary_MAP"/>
</dbReference>
<organism evidence="3 4">
    <name type="scientific">Batillaria attramentaria</name>
    <dbReference type="NCBI Taxonomy" id="370345"/>
    <lineage>
        <taxon>Eukaryota</taxon>
        <taxon>Metazoa</taxon>
        <taxon>Spiralia</taxon>
        <taxon>Lophotrochozoa</taxon>
        <taxon>Mollusca</taxon>
        <taxon>Gastropoda</taxon>
        <taxon>Caenogastropoda</taxon>
        <taxon>Sorbeoconcha</taxon>
        <taxon>Cerithioidea</taxon>
        <taxon>Batillariidae</taxon>
        <taxon>Batillaria</taxon>
    </lineage>
</organism>